<sequence length="158" mass="17621">MLIPCNVHVITTASDVRQLYAIYTHADINGTIRYVGVTPLSELFTLQDAQCNSLWSDAFAAPLTTLEIKVIALTPNEKEAFLEQRRLIGIHNPECNRKGYWIDPKRQNVQCVETGETWPTISAAAAAHGLAISALSNHLKRKPGHRTVKGRTYIRTVK</sequence>
<dbReference type="KEGG" id="vg:18503027"/>
<name>W6E8Q1_9CAUD</name>
<proteinExistence type="predicted"/>
<evidence type="ECO:0000313" key="1">
    <source>
        <dbReference type="EMBL" id="AHJ10764.1"/>
    </source>
</evidence>
<evidence type="ECO:0000313" key="2">
    <source>
        <dbReference type="Proteomes" id="UP000019367"/>
    </source>
</evidence>
<dbReference type="GeneID" id="18503027"/>
<gene>
    <name evidence="1" type="ORF">P106B_81</name>
</gene>
<dbReference type="RefSeq" id="YP_009006007.1">
    <property type="nucleotide sequence ID" value="NC_023566.1"/>
</dbReference>
<organism evidence="1 2">
    <name type="scientific">Rhizobium phage vB_RglS_P106B</name>
    <dbReference type="NCBI Taxonomy" id="1458697"/>
    <lineage>
        <taxon>Viruses</taxon>
        <taxon>Duplodnaviria</taxon>
        <taxon>Heunggongvirae</taxon>
        <taxon>Uroviricota</taxon>
        <taxon>Caudoviricetes</taxon>
        <taxon>Rigallicvirus</taxon>
        <taxon>Rigallicvirus P106B</taxon>
    </lineage>
</organism>
<keyword evidence="2" id="KW-1185">Reference proteome</keyword>
<protein>
    <submittedName>
        <fullName evidence="1">Uncharacterized protein</fullName>
    </submittedName>
</protein>
<dbReference type="EMBL" id="KF977490">
    <property type="protein sequence ID" value="AHJ10764.1"/>
    <property type="molecule type" value="Genomic_DNA"/>
</dbReference>
<dbReference type="Proteomes" id="UP000019367">
    <property type="component" value="Segment"/>
</dbReference>
<accession>W6E8Q1</accession>
<reference evidence="1 2" key="1">
    <citation type="journal article" date="2015" name="Microbiology">
        <title>Genomic and phenotypic characterization of Rhizobium gallicum phage vB_RglS_P106B.</title>
        <authorList>
            <person name="Halmillawewa A.P."/>
            <person name="Restrepo-Cordoba M."/>
            <person name="Yost C.K."/>
            <person name="Hynes M.F."/>
        </authorList>
    </citation>
    <scope>NUCLEOTIDE SEQUENCE [LARGE SCALE GENOMIC DNA]</scope>
</reference>